<feature type="compositionally biased region" description="Basic and acidic residues" evidence="1">
    <location>
        <begin position="58"/>
        <end position="79"/>
    </location>
</feature>
<evidence type="ECO:0000313" key="2">
    <source>
        <dbReference type="EMBL" id="KAG5563141.1"/>
    </source>
</evidence>
<name>A0AAV6LG51_9ERIC</name>
<gene>
    <name evidence="2" type="ORF">RHGRI_005782</name>
</gene>
<keyword evidence="3" id="KW-1185">Reference proteome</keyword>
<sequence>MVEIHDGERPSQAVGGKGVAGLDDPSPSKPRSRRPIERDYSSRATLSDEISAVLRSDPQARGDVRDHLSRPKENPRFEVPEESSGSFYNLAYTASHETAVDQQRERRYREHDQCAWRPDRDRDRYYRRERSPSRDYRERRHLEEVYERRPAWVTDPLLEI</sequence>
<proteinExistence type="predicted"/>
<dbReference type="AlphaFoldDB" id="A0AAV6LG51"/>
<comment type="caution">
    <text evidence="2">The sequence shown here is derived from an EMBL/GenBank/DDBJ whole genome shotgun (WGS) entry which is preliminary data.</text>
</comment>
<protein>
    <submittedName>
        <fullName evidence="2">Uncharacterized protein</fullName>
    </submittedName>
</protein>
<evidence type="ECO:0000256" key="1">
    <source>
        <dbReference type="SAM" id="MobiDB-lite"/>
    </source>
</evidence>
<organism evidence="2 3">
    <name type="scientific">Rhododendron griersonianum</name>
    <dbReference type="NCBI Taxonomy" id="479676"/>
    <lineage>
        <taxon>Eukaryota</taxon>
        <taxon>Viridiplantae</taxon>
        <taxon>Streptophyta</taxon>
        <taxon>Embryophyta</taxon>
        <taxon>Tracheophyta</taxon>
        <taxon>Spermatophyta</taxon>
        <taxon>Magnoliopsida</taxon>
        <taxon>eudicotyledons</taxon>
        <taxon>Gunneridae</taxon>
        <taxon>Pentapetalae</taxon>
        <taxon>asterids</taxon>
        <taxon>Ericales</taxon>
        <taxon>Ericaceae</taxon>
        <taxon>Ericoideae</taxon>
        <taxon>Rhodoreae</taxon>
        <taxon>Rhododendron</taxon>
    </lineage>
</organism>
<dbReference type="EMBL" id="JACTNZ010000002">
    <property type="protein sequence ID" value="KAG5563141.1"/>
    <property type="molecule type" value="Genomic_DNA"/>
</dbReference>
<accession>A0AAV6LG51</accession>
<evidence type="ECO:0000313" key="3">
    <source>
        <dbReference type="Proteomes" id="UP000823749"/>
    </source>
</evidence>
<feature type="region of interest" description="Disordered" evidence="1">
    <location>
        <begin position="1"/>
        <end position="84"/>
    </location>
</feature>
<dbReference type="Proteomes" id="UP000823749">
    <property type="component" value="Chromosome 2"/>
</dbReference>
<reference evidence="2" key="1">
    <citation type="submission" date="2020-08" db="EMBL/GenBank/DDBJ databases">
        <title>Plant Genome Project.</title>
        <authorList>
            <person name="Zhang R.-G."/>
        </authorList>
    </citation>
    <scope>NUCLEOTIDE SEQUENCE</scope>
    <source>
        <strain evidence="2">WSP0</strain>
        <tissue evidence="2">Leaf</tissue>
    </source>
</reference>